<proteinExistence type="predicted"/>
<organism evidence="2 3">
    <name type="scientific">Abeliophyllum distichum</name>
    <dbReference type="NCBI Taxonomy" id="126358"/>
    <lineage>
        <taxon>Eukaryota</taxon>
        <taxon>Viridiplantae</taxon>
        <taxon>Streptophyta</taxon>
        <taxon>Embryophyta</taxon>
        <taxon>Tracheophyta</taxon>
        <taxon>Spermatophyta</taxon>
        <taxon>Magnoliopsida</taxon>
        <taxon>eudicotyledons</taxon>
        <taxon>Gunneridae</taxon>
        <taxon>Pentapetalae</taxon>
        <taxon>asterids</taxon>
        <taxon>lamiids</taxon>
        <taxon>Lamiales</taxon>
        <taxon>Oleaceae</taxon>
        <taxon>Forsythieae</taxon>
        <taxon>Abeliophyllum</taxon>
    </lineage>
</organism>
<feature type="region of interest" description="Disordered" evidence="1">
    <location>
        <begin position="100"/>
        <end position="120"/>
    </location>
</feature>
<dbReference type="PANTHER" id="PTHR31286:SF180">
    <property type="entry name" value="OS10G0362600 PROTEIN"/>
    <property type="match status" value="1"/>
</dbReference>
<comment type="caution">
    <text evidence="2">The sequence shown here is derived from an EMBL/GenBank/DDBJ whole genome shotgun (WGS) entry which is preliminary data.</text>
</comment>
<dbReference type="Proteomes" id="UP001604336">
    <property type="component" value="Unassembled WGS sequence"/>
</dbReference>
<evidence type="ECO:0000313" key="2">
    <source>
        <dbReference type="EMBL" id="KAL2534343.1"/>
    </source>
</evidence>
<keyword evidence="3" id="KW-1185">Reference proteome</keyword>
<feature type="compositionally biased region" description="Pro residues" evidence="1">
    <location>
        <begin position="103"/>
        <end position="114"/>
    </location>
</feature>
<evidence type="ECO:0000313" key="3">
    <source>
        <dbReference type="Proteomes" id="UP001604336"/>
    </source>
</evidence>
<dbReference type="EMBL" id="JBFOLK010000002">
    <property type="protein sequence ID" value="KAL2534343.1"/>
    <property type="molecule type" value="Genomic_DNA"/>
</dbReference>
<reference evidence="3" key="1">
    <citation type="submission" date="2024-07" db="EMBL/GenBank/DDBJ databases">
        <title>Two chromosome-level genome assemblies of Korean endemic species Abeliophyllum distichum and Forsythia ovata (Oleaceae).</title>
        <authorList>
            <person name="Jang H."/>
        </authorList>
    </citation>
    <scope>NUCLEOTIDE SEQUENCE [LARGE SCALE GENOMIC DNA]</scope>
</reference>
<protein>
    <submittedName>
        <fullName evidence="2">Uncharacterized protein</fullName>
    </submittedName>
</protein>
<feature type="region of interest" description="Disordered" evidence="1">
    <location>
        <begin position="149"/>
        <end position="181"/>
    </location>
</feature>
<accession>A0ABD1VAH5</accession>
<dbReference type="PANTHER" id="PTHR31286">
    <property type="entry name" value="GLYCINE-RICH CELL WALL STRUCTURAL PROTEIN 1.8-LIKE"/>
    <property type="match status" value="1"/>
</dbReference>
<name>A0ABD1VAH5_9LAMI</name>
<evidence type="ECO:0000256" key="1">
    <source>
        <dbReference type="SAM" id="MobiDB-lite"/>
    </source>
</evidence>
<dbReference type="AlphaFoldDB" id="A0ABD1VAH5"/>
<gene>
    <name evidence="2" type="ORF">Adt_07694</name>
</gene>
<dbReference type="InterPro" id="IPR040256">
    <property type="entry name" value="At4g02000-like"/>
</dbReference>
<sequence length="210" mass="22758">MRSKGVIFSLAKIVGIPLHIDEAITDLLRPSEARVCMEVNLEHKLPERIWIDRGDGRSFWQIVVCEKPPLFCFKCRHMGHSLGQCRAGCPPFTPSPTVVLSGQPPPSTSLPPLPTQTISTSPITSTVTEITDRARKAKGKEIVVDQPQQWAPVRSRARRRRGVGNSTSTGPTTLAGPSRGSHFGVLAESSLDTVQFSAVVSSMAHVATIS</sequence>